<dbReference type="EMBL" id="HACG01007808">
    <property type="protein sequence ID" value="CEK54673.1"/>
    <property type="molecule type" value="Transcribed_RNA"/>
</dbReference>
<feature type="non-terminal residue" evidence="1">
    <location>
        <position position="1"/>
    </location>
</feature>
<feature type="non-terminal residue" evidence="1">
    <location>
        <position position="78"/>
    </location>
</feature>
<protein>
    <submittedName>
        <fullName evidence="1">Uncharacterized protein</fullName>
    </submittedName>
</protein>
<organism evidence="1">
    <name type="scientific">Arion vulgaris</name>
    <dbReference type="NCBI Taxonomy" id="1028688"/>
    <lineage>
        <taxon>Eukaryota</taxon>
        <taxon>Metazoa</taxon>
        <taxon>Spiralia</taxon>
        <taxon>Lophotrochozoa</taxon>
        <taxon>Mollusca</taxon>
        <taxon>Gastropoda</taxon>
        <taxon>Heterobranchia</taxon>
        <taxon>Euthyneura</taxon>
        <taxon>Panpulmonata</taxon>
        <taxon>Eupulmonata</taxon>
        <taxon>Stylommatophora</taxon>
        <taxon>Helicina</taxon>
        <taxon>Arionoidea</taxon>
        <taxon>Arionidae</taxon>
        <taxon>Arion</taxon>
    </lineage>
</organism>
<evidence type="ECO:0000313" key="1">
    <source>
        <dbReference type="EMBL" id="CEK54673.1"/>
    </source>
</evidence>
<sequence>HSLNNMLKSSILQTEGLTSTDMNKLAAHSEPTFQSILNRHSFNNDEGSIPCTQSIPTKYHSISKNFSHYKDHKHVSNP</sequence>
<dbReference type="AlphaFoldDB" id="A0A0B6YEM3"/>
<accession>A0A0B6YEM3</accession>
<name>A0A0B6YEM3_9EUPU</name>
<reference evidence="1" key="1">
    <citation type="submission" date="2014-12" db="EMBL/GenBank/DDBJ databases">
        <title>Insight into the proteome of Arion vulgaris.</title>
        <authorList>
            <person name="Aradska J."/>
            <person name="Bulat T."/>
            <person name="Smidak R."/>
            <person name="Sarate P."/>
            <person name="Gangsoo J."/>
            <person name="Sialana F."/>
            <person name="Bilban M."/>
            <person name="Lubec G."/>
        </authorList>
    </citation>
    <scope>NUCLEOTIDE SEQUENCE</scope>
    <source>
        <tissue evidence="1">Skin</tissue>
    </source>
</reference>
<gene>
    <name evidence="1" type="primary">ORF23381</name>
</gene>
<proteinExistence type="predicted"/>